<dbReference type="AlphaFoldDB" id="A0AB39XDV4"/>
<evidence type="ECO:0000313" key="1">
    <source>
        <dbReference type="EMBL" id="XDV55194.1"/>
    </source>
</evidence>
<protein>
    <submittedName>
        <fullName evidence="1">Transglutaminase-like cysteine peptidase</fullName>
    </submittedName>
</protein>
<reference evidence="1" key="1">
    <citation type="submission" date="2024-08" db="EMBL/GenBank/DDBJ databases">
        <authorList>
            <person name="Chaddad Z."/>
            <person name="Lamrabet M."/>
            <person name="Bouhnik O."/>
            <person name="Alami S."/>
            <person name="Wipf D."/>
            <person name="Courty P.E."/>
            <person name="Missbah El Idrissi M."/>
        </authorList>
    </citation>
    <scope>NUCLEOTIDE SEQUENCE</scope>
    <source>
        <strain evidence="1">LLZ17</strain>
    </source>
</reference>
<proteinExistence type="predicted"/>
<dbReference type="Pfam" id="PF06035">
    <property type="entry name" value="Peptidase_C93"/>
    <property type="match status" value="1"/>
</dbReference>
<dbReference type="RefSeq" id="WP_369719650.1">
    <property type="nucleotide sequence ID" value="NZ_CP165734.1"/>
</dbReference>
<dbReference type="Gene3D" id="3.10.620.30">
    <property type="match status" value="1"/>
</dbReference>
<gene>
    <name evidence="1" type="ORF">AB8Z38_20460</name>
</gene>
<dbReference type="PANTHER" id="PTHR39327:SF1">
    <property type="entry name" value="BLR5470 PROTEIN"/>
    <property type="match status" value="1"/>
</dbReference>
<sequence length="175" mass="20081">MPIGLLSAIQQIKFKDPALAPMAFTMFCLRYQDECRARPMFRGGPVPLTEARWTELKEVNQAANRAIIPERNDLGLAGETWLIYPERGDCNDYAVSKRHTLLERGWPARTLLLSEVEIPSGEHHLVLVVRTKSGDLVLDNLTPQLNPWLRAPYRWLRTQLPGYPRYWTTVVQRGS</sequence>
<dbReference type="PANTHER" id="PTHR39327">
    <property type="match status" value="1"/>
</dbReference>
<accession>A0AB39XDV4</accession>
<dbReference type="InterPro" id="IPR010319">
    <property type="entry name" value="Transglutaminase-like_Cys_pept"/>
</dbReference>
<organism evidence="1">
    <name type="scientific">Bradyrhizobium sp. LLZ17</name>
    <dbReference type="NCBI Taxonomy" id="3239388"/>
    <lineage>
        <taxon>Bacteria</taxon>
        <taxon>Pseudomonadati</taxon>
        <taxon>Pseudomonadota</taxon>
        <taxon>Alphaproteobacteria</taxon>
        <taxon>Hyphomicrobiales</taxon>
        <taxon>Nitrobacteraceae</taxon>
        <taxon>Bradyrhizobium</taxon>
    </lineage>
</organism>
<dbReference type="EMBL" id="CP165734">
    <property type="protein sequence ID" value="XDV55194.1"/>
    <property type="molecule type" value="Genomic_DNA"/>
</dbReference>
<name>A0AB39XDV4_9BRAD</name>